<sequence length="178" mass="20171">MENGVLFTNIPEKHRKQEKIALVQINFTNRQQITNNNSNSIFNNAQLTSLPARIAEKTPKRLIPLLSTPVFILFPKGCSLFEGPCGLVARSRPRGRRVPGPKPDSTEKPSCKNIKSVGAKCAPTGVVQKYPHWPGIPKKGVKIREDQREESRPTSKRRTGFIRYNKMIHTLHEQGQYF</sequence>
<evidence type="ECO:0000313" key="2">
    <source>
        <dbReference type="EMBL" id="GBM37804.1"/>
    </source>
</evidence>
<name>A0A4Y2FE18_ARAVE</name>
<evidence type="ECO:0000313" key="3">
    <source>
        <dbReference type="Proteomes" id="UP000499080"/>
    </source>
</evidence>
<dbReference type="Proteomes" id="UP000499080">
    <property type="component" value="Unassembled WGS sequence"/>
</dbReference>
<keyword evidence="3" id="KW-1185">Reference proteome</keyword>
<reference evidence="2 3" key="1">
    <citation type="journal article" date="2019" name="Sci. Rep.">
        <title>Orb-weaving spider Araneus ventricosus genome elucidates the spidroin gene catalogue.</title>
        <authorList>
            <person name="Kono N."/>
            <person name="Nakamura H."/>
            <person name="Ohtoshi R."/>
            <person name="Moran D.A.P."/>
            <person name="Shinohara A."/>
            <person name="Yoshida Y."/>
            <person name="Fujiwara M."/>
            <person name="Mori M."/>
            <person name="Tomita M."/>
            <person name="Arakawa K."/>
        </authorList>
    </citation>
    <scope>NUCLEOTIDE SEQUENCE [LARGE SCALE GENOMIC DNA]</scope>
</reference>
<comment type="caution">
    <text evidence="2">The sequence shown here is derived from an EMBL/GenBank/DDBJ whole genome shotgun (WGS) entry which is preliminary data.</text>
</comment>
<proteinExistence type="predicted"/>
<feature type="region of interest" description="Disordered" evidence="1">
    <location>
        <begin position="137"/>
        <end position="159"/>
    </location>
</feature>
<dbReference type="AlphaFoldDB" id="A0A4Y2FE18"/>
<gene>
    <name evidence="2" type="ORF">AVEN_84516_1</name>
</gene>
<evidence type="ECO:0000256" key="1">
    <source>
        <dbReference type="SAM" id="MobiDB-lite"/>
    </source>
</evidence>
<feature type="compositionally biased region" description="Basic and acidic residues" evidence="1">
    <location>
        <begin position="142"/>
        <end position="153"/>
    </location>
</feature>
<dbReference type="EMBL" id="BGPR01000851">
    <property type="protein sequence ID" value="GBM37804.1"/>
    <property type="molecule type" value="Genomic_DNA"/>
</dbReference>
<accession>A0A4Y2FE18</accession>
<organism evidence="2 3">
    <name type="scientific">Araneus ventricosus</name>
    <name type="common">Orbweaver spider</name>
    <name type="synonym">Epeira ventricosa</name>
    <dbReference type="NCBI Taxonomy" id="182803"/>
    <lineage>
        <taxon>Eukaryota</taxon>
        <taxon>Metazoa</taxon>
        <taxon>Ecdysozoa</taxon>
        <taxon>Arthropoda</taxon>
        <taxon>Chelicerata</taxon>
        <taxon>Arachnida</taxon>
        <taxon>Araneae</taxon>
        <taxon>Araneomorphae</taxon>
        <taxon>Entelegynae</taxon>
        <taxon>Araneoidea</taxon>
        <taxon>Araneidae</taxon>
        <taxon>Araneus</taxon>
    </lineage>
</organism>
<protein>
    <submittedName>
        <fullName evidence="2">Uncharacterized protein</fullName>
    </submittedName>
</protein>
<feature type="region of interest" description="Disordered" evidence="1">
    <location>
        <begin position="91"/>
        <end position="110"/>
    </location>
</feature>